<evidence type="ECO:0000313" key="2">
    <source>
        <dbReference type="Proteomes" id="UP001241377"/>
    </source>
</evidence>
<dbReference type="EMBL" id="JASBWR010000156">
    <property type="protein sequence ID" value="KAJ9091049.1"/>
    <property type="molecule type" value="Genomic_DNA"/>
</dbReference>
<proteinExistence type="predicted"/>
<dbReference type="Proteomes" id="UP001241377">
    <property type="component" value="Unassembled WGS sequence"/>
</dbReference>
<name>A0ACC2UWF2_9TREE</name>
<gene>
    <name evidence="1" type="ORF">QFC19_009286</name>
</gene>
<protein>
    <submittedName>
        <fullName evidence="1">Uncharacterized protein</fullName>
    </submittedName>
</protein>
<keyword evidence="2" id="KW-1185">Reference proteome</keyword>
<reference evidence="1" key="1">
    <citation type="submission" date="2023-04" db="EMBL/GenBank/DDBJ databases">
        <title>Draft Genome sequencing of Naganishia species isolated from polar environments using Oxford Nanopore Technology.</title>
        <authorList>
            <person name="Leo P."/>
            <person name="Venkateswaran K."/>
        </authorList>
    </citation>
    <scope>NUCLEOTIDE SEQUENCE</scope>
    <source>
        <strain evidence="1">MNA-CCFEE 5261</strain>
    </source>
</reference>
<accession>A0ACC2UWF2</accession>
<evidence type="ECO:0000313" key="1">
    <source>
        <dbReference type="EMBL" id="KAJ9091049.1"/>
    </source>
</evidence>
<organism evidence="1 2">
    <name type="scientific">Naganishia cerealis</name>
    <dbReference type="NCBI Taxonomy" id="610337"/>
    <lineage>
        <taxon>Eukaryota</taxon>
        <taxon>Fungi</taxon>
        <taxon>Dikarya</taxon>
        <taxon>Basidiomycota</taxon>
        <taxon>Agaricomycotina</taxon>
        <taxon>Tremellomycetes</taxon>
        <taxon>Filobasidiales</taxon>
        <taxon>Filobasidiaceae</taxon>
        <taxon>Naganishia</taxon>
    </lineage>
</organism>
<comment type="caution">
    <text evidence="1">The sequence shown here is derived from an EMBL/GenBank/DDBJ whole genome shotgun (WGS) entry which is preliminary data.</text>
</comment>
<sequence>MYLCRLLPEELVNPILDYAEVYTVSVSSRADRVAYHDQQGAVWRIQNRQLQEQHWIYLVSKAIFGRVPHHGASIVEDEDDIQGESEPAVAQLSTTAREEQVEEVPEDPNARNPWKVKSVKVRTWSCDQGWTSEHFESDAVARGEEILPITLDIQRNKRGEWARKGVSLVTPGMSNPVLPAPADREVQHYEHELALDSPVIQQIRRGDKLVLLAKARYPVSLPSEIPFDCVILVESRVLNTASFIGLAK</sequence>